<keyword evidence="1" id="KW-0472">Membrane</keyword>
<dbReference type="RefSeq" id="WP_196940648.1">
    <property type="nucleotide sequence ID" value="NZ_MU158691.1"/>
</dbReference>
<organism evidence="2 3">
    <name type="scientific">Sphingobacterium pedocola</name>
    <dbReference type="NCBI Taxonomy" id="2082722"/>
    <lineage>
        <taxon>Bacteria</taxon>
        <taxon>Pseudomonadati</taxon>
        <taxon>Bacteroidota</taxon>
        <taxon>Sphingobacteriia</taxon>
        <taxon>Sphingobacteriales</taxon>
        <taxon>Sphingobacteriaceae</taxon>
        <taxon>Sphingobacterium</taxon>
    </lineage>
</organism>
<protein>
    <recommendedName>
        <fullName evidence="4">DUF2975 domain-containing protein</fullName>
    </recommendedName>
</protein>
<comment type="caution">
    <text evidence="2">The sequence shown here is derived from an EMBL/GenBank/DDBJ whole genome shotgun (WGS) entry which is preliminary data.</text>
</comment>
<feature type="transmembrane region" description="Helical" evidence="1">
    <location>
        <begin position="98"/>
        <end position="118"/>
    </location>
</feature>
<proteinExistence type="predicted"/>
<feature type="transmembrane region" description="Helical" evidence="1">
    <location>
        <begin position="12"/>
        <end position="33"/>
    </location>
</feature>
<dbReference type="Pfam" id="PF11188">
    <property type="entry name" value="DUF2975"/>
    <property type="match status" value="1"/>
</dbReference>
<evidence type="ECO:0000313" key="3">
    <source>
        <dbReference type="Proteomes" id="UP000618319"/>
    </source>
</evidence>
<keyword evidence="3" id="KW-1185">Reference proteome</keyword>
<evidence type="ECO:0000256" key="1">
    <source>
        <dbReference type="SAM" id="Phobius"/>
    </source>
</evidence>
<reference evidence="2 3" key="1">
    <citation type="submission" date="2018-02" db="EMBL/GenBank/DDBJ databases">
        <title>Sphingobacterium KA21.</title>
        <authorList>
            <person name="Vasarhelyi B.M."/>
            <person name="Deshmukh S."/>
            <person name="Balint B."/>
            <person name="Kukolya J."/>
        </authorList>
    </citation>
    <scope>NUCLEOTIDE SEQUENCE [LARGE SCALE GENOMIC DNA]</scope>
    <source>
        <strain evidence="2 3">Ka21</strain>
    </source>
</reference>
<dbReference type="Proteomes" id="UP000618319">
    <property type="component" value="Unassembled WGS sequence"/>
</dbReference>
<dbReference type="EMBL" id="PSKQ01000018">
    <property type="protein sequence ID" value="MBE8720834.1"/>
    <property type="molecule type" value="Genomic_DNA"/>
</dbReference>
<keyword evidence="1" id="KW-0812">Transmembrane</keyword>
<gene>
    <name evidence="2" type="ORF">C4F40_08870</name>
</gene>
<dbReference type="InterPro" id="IPR021354">
    <property type="entry name" value="DUF2975"/>
</dbReference>
<sequence length="214" mass="23996">MKLSDIKVIKWLNRLATVVAVFYLIFLAVHVFTSNAPRASNSLKGYNMYNVSAEYKDSKSPNTLKKWFNDRVVVQPTSKALVHLRFKSMSELISGSAILYQLAQLTYWLIIGFLILCIKMLFSSFSKDKVFTKRNASLILWGSTALIALPMVRWMAQELFINCIKTMNLNDSGYALTNGASVIAAETLIGLALLAFGLTFKAGVDMKKENESFI</sequence>
<feature type="transmembrane region" description="Helical" evidence="1">
    <location>
        <begin position="176"/>
        <end position="200"/>
    </location>
</feature>
<name>A0ABR9T7I0_9SPHI</name>
<accession>A0ABR9T7I0</accession>
<evidence type="ECO:0000313" key="2">
    <source>
        <dbReference type="EMBL" id="MBE8720834.1"/>
    </source>
</evidence>
<feature type="transmembrane region" description="Helical" evidence="1">
    <location>
        <begin position="138"/>
        <end position="156"/>
    </location>
</feature>
<evidence type="ECO:0008006" key="4">
    <source>
        <dbReference type="Google" id="ProtNLM"/>
    </source>
</evidence>
<keyword evidence="1" id="KW-1133">Transmembrane helix</keyword>